<evidence type="ECO:0000313" key="1">
    <source>
        <dbReference type="EMBL" id="ABY24194.1"/>
    </source>
</evidence>
<evidence type="ECO:0000313" key="2">
    <source>
        <dbReference type="Proteomes" id="UP000002007"/>
    </source>
</evidence>
<proteinExistence type="predicted"/>
<dbReference type="HOGENOM" id="CLU_3383456_0_0_11"/>
<dbReference type="EMBL" id="CP000910">
    <property type="protein sequence ID" value="ABY24194.1"/>
    <property type="molecule type" value="Genomic_DNA"/>
</dbReference>
<organism evidence="1 2">
    <name type="scientific">Renibacterium salmoninarum (strain ATCC 33209 / DSM 20767 / JCM 11484 / NBRC 15589 / NCIMB 2235)</name>
    <dbReference type="NCBI Taxonomy" id="288705"/>
    <lineage>
        <taxon>Bacteria</taxon>
        <taxon>Bacillati</taxon>
        <taxon>Actinomycetota</taxon>
        <taxon>Actinomycetes</taxon>
        <taxon>Micrococcales</taxon>
        <taxon>Micrococcaceae</taxon>
        <taxon>Renibacterium</taxon>
    </lineage>
</organism>
<gene>
    <name evidence="1" type="ordered locus">RSal33209_2468</name>
</gene>
<accession>A9WS65</accession>
<keyword evidence="2" id="KW-1185">Reference proteome</keyword>
<reference evidence="2" key="1">
    <citation type="journal article" date="2008" name="J. Bacteriol.">
        <title>Genome sequence of the fish pathogen Renibacterium salmoninarum suggests reductive evolution away from an environmental Arthrobacter ancestor.</title>
        <authorList>
            <person name="Wiens G.D."/>
            <person name="Rockey D.D."/>
            <person name="Wu Z."/>
            <person name="Chang J."/>
            <person name="Levy R."/>
            <person name="Crane S."/>
            <person name="Chen D.S."/>
            <person name="Capri G.R."/>
            <person name="Burnett J.R."/>
            <person name="Sudheesh P.S."/>
            <person name="Schipma M.J."/>
            <person name="Burd H."/>
            <person name="Bhattacharyya A."/>
            <person name="Rhodes L.D."/>
            <person name="Kaul R."/>
            <person name="Strom M.S."/>
        </authorList>
    </citation>
    <scope>NUCLEOTIDE SEQUENCE [LARGE SCALE GENOMIC DNA]</scope>
    <source>
        <strain evidence="2">ATCC 33209 / DSM 20767 / JCM 11484 / NBRC 15589 / NCIMB 2235</strain>
    </source>
</reference>
<dbReference type="Proteomes" id="UP000002007">
    <property type="component" value="Chromosome"/>
</dbReference>
<dbReference type="KEGG" id="rsa:RSal33209_2468"/>
<name>A9WS65_RENSM</name>
<dbReference type="AlphaFoldDB" id="A9WS65"/>
<protein>
    <submittedName>
        <fullName evidence="1">Uncharacterized protein</fullName>
    </submittedName>
</protein>
<sequence length="33" mass="3639">MTGEMLGANVGELRELGMIMDKAAERIEDSKSR</sequence>